<proteinExistence type="predicted"/>
<accession>A0A0P0I718</accession>
<reference evidence="1" key="1">
    <citation type="journal article" date="2016" name="BMC Microbiol.">
        <title>Comparative genomic analysis of six new-found integrative conjugative elements (ICEs) in Vibrio alginolyticus.</title>
        <authorList>
            <person name="Luo P."/>
            <person name="He X."/>
            <person name="Wang Y."/>
            <person name="Liu Q."/>
            <person name="Hu C."/>
        </authorList>
    </citation>
    <scope>NUCLEOTIDE SEQUENCE</scope>
    <source>
        <strain evidence="1">A056</strain>
    </source>
</reference>
<sequence>MRMIVSKISDELITEKAKLEWLAYWRHFSTVKHRLCCEANCTAEHDYGVLVRKDGEERKVFVVPLCKAHSDNLERLEVSDGTEIISADLTL</sequence>
<dbReference type="AlphaFoldDB" id="A0A0P0I718"/>
<dbReference type="EMBL" id="KR231689">
    <property type="protein sequence ID" value="ALJ83549.1"/>
    <property type="molecule type" value="Genomic_DNA"/>
</dbReference>
<organism evidence="1">
    <name type="scientific">Vibrio alginolyticus</name>
    <dbReference type="NCBI Taxonomy" id="663"/>
    <lineage>
        <taxon>Bacteria</taxon>
        <taxon>Pseudomonadati</taxon>
        <taxon>Pseudomonadota</taxon>
        <taxon>Gammaproteobacteria</taxon>
        <taxon>Vibrionales</taxon>
        <taxon>Vibrionaceae</taxon>
        <taxon>Vibrio</taxon>
    </lineage>
</organism>
<evidence type="ECO:0000313" key="1">
    <source>
        <dbReference type="EMBL" id="ALJ83549.1"/>
    </source>
</evidence>
<protein>
    <submittedName>
        <fullName evidence="1">Uncharacterized protein</fullName>
    </submittedName>
</protein>
<name>A0A0P0I718_VIBAL</name>
<gene>
    <name evidence="1" type="ORF">ICEValA056-2_082</name>
</gene>